<dbReference type="PANTHER" id="PTHR24198:SF165">
    <property type="entry name" value="ANKYRIN REPEAT-CONTAINING PROTEIN-RELATED"/>
    <property type="match status" value="1"/>
</dbReference>
<reference evidence="4 5" key="1">
    <citation type="journal article" date="2018" name="IMA Fungus">
        <title>IMA Genome-F 10: Nine draft genome sequences of Claviceps purpurea s.lat., including C. arundinis, C. humidiphila, and C. cf. spartinae, pseudomolecules for the pitch canker pathogen Fusarium circinatum, draft genome of Davidsoniella eucalypti, Grosmannia galeiformis, Quambalaria eucalypti, and Teratosphaeria destructans.</title>
        <authorList>
            <person name="Wingfield B.D."/>
            <person name="Liu M."/>
            <person name="Nguyen H.D."/>
            <person name="Lane F.A."/>
            <person name="Morgan S.W."/>
            <person name="De Vos L."/>
            <person name="Wilken P.M."/>
            <person name="Duong T.A."/>
            <person name="Aylward J."/>
            <person name="Coetzee M.P."/>
            <person name="Dadej K."/>
            <person name="De Beer Z.W."/>
            <person name="Findlay W."/>
            <person name="Havenga M."/>
            <person name="Kolarik M."/>
            <person name="Menzies J.G."/>
            <person name="Naidoo K."/>
            <person name="Pochopski O."/>
            <person name="Shoukouhi P."/>
            <person name="Santana Q.C."/>
            <person name="Seifert K.A."/>
            <person name="Soal N."/>
            <person name="Steenkamp E.T."/>
            <person name="Tatham C.T."/>
            <person name="van der Nest M.A."/>
            <person name="Wingfield M.J."/>
        </authorList>
    </citation>
    <scope>NUCLEOTIDE SEQUENCE [LARGE SCALE GENOMIC DNA]</scope>
    <source>
        <strain evidence="4">CMW44962</strain>
    </source>
</reference>
<accession>A0A9W7SLK8</accession>
<dbReference type="PROSITE" id="PS50297">
    <property type="entry name" value="ANK_REP_REGION"/>
    <property type="match status" value="2"/>
</dbReference>
<dbReference type="InterPro" id="IPR036770">
    <property type="entry name" value="Ankyrin_rpt-contain_sf"/>
</dbReference>
<protein>
    <submittedName>
        <fullName evidence="4">Ankyrin</fullName>
    </submittedName>
</protein>
<evidence type="ECO:0000256" key="1">
    <source>
        <dbReference type="ARBA" id="ARBA00022737"/>
    </source>
</evidence>
<dbReference type="InterPro" id="IPR002110">
    <property type="entry name" value="Ankyrin_rpt"/>
</dbReference>
<dbReference type="Gene3D" id="1.25.40.10">
    <property type="entry name" value="Tetratricopeptide repeat domain"/>
    <property type="match status" value="1"/>
</dbReference>
<dbReference type="PROSITE" id="PS50088">
    <property type="entry name" value="ANK_REPEAT"/>
    <property type="match status" value="2"/>
</dbReference>
<dbReference type="InterPro" id="IPR011990">
    <property type="entry name" value="TPR-like_helical_dom_sf"/>
</dbReference>
<dbReference type="SMART" id="SM00248">
    <property type="entry name" value="ANK"/>
    <property type="match status" value="4"/>
</dbReference>
<keyword evidence="1" id="KW-0677">Repeat</keyword>
<evidence type="ECO:0000313" key="4">
    <source>
        <dbReference type="EMBL" id="KAH9822786.1"/>
    </source>
</evidence>
<comment type="caution">
    <text evidence="4">The sequence shown here is derived from an EMBL/GenBank/DDBJ whole genome shotgun (WGS) entry which is preliminary data.</text>
</comment>
<evidence type="ECO:0000256" key="3">
    <source>
        <dbReference type="PROSITE-ProRule" id="PRU00023"/>
    </source>
</evidence>
<proteinExistence type="predicted"/>
<dbReference type="EMBL" id="RIBY02002202">
    <property type="protein sequence ID" value="KAH9822786.1"/>
    <property type="molecule type" value="Genomic_DNA"/>
</dbReference>
<reference evidence="4 5" key="2">
    <citation type="journal article" date="2021" name="Curr. Genet.">
        <title>Genetic response to nitrogen starvation in the aggressive Eucalyptus foliar pathogen Teratosphaeria destructans.</title>
        <authorList>
            <person name="Havenga M."/>
            <person name="Wingfield B.D."/>
            <person name="Wingfield M.J."/>
            <person name="Dreyer L.L."/>
            <person name="Roets F."/>
            <person name="Aylward J."/>
        </authorList>
    </citation>
    <scope>NUCLEOTIDE SEQUENCE [LARGE SCALE GENOMIC DNA]</scope>
    <source>
        <strain evidence="4">CMW44962</strain>
    </source>
</reference>
<evidence type="ECO:0000313" key="5">
    <source>
        <dbReference type="Proteomes" id="UP001138500"/>
    </source>
</evidence>
<sequence length="475" mass="53340">MTLLSEASDEDDVDLKIANTYLAEARRSANARHHEAAETFYRKFLQRAIELGDRWDGPRIENVRLDLAVACYEQDKLGDAMKLTDALLDHAAEQDEDRERVLTASHLKALILLRQGFLCSALRQCKHSTKIRRRTAGRDLAYYESIALIAFIYELQGDEIDARTYTALLPPGFSRPSFKPPDPSVRPADTTYADSALQVSTISDGVLPGLNCGLDERAMQRESSTMRQEDAGEDLMPERVVNRPDLTPQARRDALKFLETKDISLAKPQDWREQYFRAAETGRRHAVHLLLTDWQYHKTSRFGLKSKEMVNHQKIHVDTTDDQQRTALDLAASNGHADVVQLLLDWGASDTKRMAPDTSSKVVEKSSKAGKTALECAIAKGHRAVVKVFREKNCVHDSVDSNGWSLMHHAASACDTKIVSLLLTQRLDPDRRTTTGRTPLHIAAQHGRQTTLELLLQRRNPEVDAPDHQGHTALS</sequence>
<evidence type="ECO:0000256" key="2">
    <source>
        <dbReference type="ARBA" id="ARBA00023043"/>
    </source>
</evidence>
<dbReference type="OrthoDB" id="195446at2759"/>
<keyword evidence="2 3" id="KW-0040">ANK repeat</keyword>
<feature type="repeat" description="ANK" evidence="3">
    <location>
        <begin position="435"/>
        <end position="458"/>
    </location>
</feature>
<name>A0A9W7SLK8_9PEZI</name>
<organism evidence="4 5">
    <name type="scientific">Teratosphaeria destructans</name>
    <dbReference type="NCBI Taxonomy" id="418781"/>
    <lineage>
        <taxon>Eukaryota</taxon>
        <taxon>Fungi</taxon>
        <taxon>Dikarya</taxon>
        <taxon>Ascomycota</taxon>
        <taxon>Pezizomycotina</taxon>
        <taxon>Dothideomycetes</taxon>
        <taxon>Dothideomycetidae</taxon>
        <taxon>Mycosphaerellales</taxon>
        <taxon>Teratosphaeriaceae</taxon>
        <taxon>Teratosphaeria</taxon>
    </lineage>
</organism>
<dbReference type="PANTHER" id="PTHR24198">
    <property type="entry name" value="ANKYRIN REPEAT AND PROTEIN KINASE DOMAIN-CONTAINING PROTEIN"/>
    <property type="match status" value="1"/>
</dbReference>
<gene>
    <name evidence="4" type="ORF">Tdes44962_MAKER10268</name>
</gene>
<feature type="repeat" description="ANK" evidence="3">
    <location>
        <begin position="323"/>
        <end position="349"/>
    </location>
</feature>
<keyword evidence="5" id="KW-1185">Reference proteome</keyword>
<dbReference type="Pfam" id="PF12796">
    <property type="entry name" value="Ank_2"/>
    <property type="match status" value="1"/>
</dbReference>
<dbReference type="Gene3D" id="1.25.40.20">
    <property type="entry name" value="Ankyrin repeat-containing domain"/>
    <property type="match status" value="2"/>
</dbReference>
<dbReference type="Pfam" id="PF13637">
    <property type="entry name" value="Ank_4"/>
    <property type="match status" value="1"/>
</dbReference>
<dbReference type="SUPFAM" id="SSF48452">
    <property type="entry name" value="TPR-like"/>
    <property type="match status" value="1"/>
</dbReference>
<feature type="non-terminal residue" evidence="4">
    <location>
        <position position="475"/>
    </location>
</feature>
<dbReference type="AlphaFoldDB" id="A0A9W7SLK8"/>
<dbReference type="Proteomes" id="UP001138500">
    <property type="component" value="Unassembled WGS sequence"/>
</dbReference>
<dbReference type="SUPFAM" id="SSF48403">
    <property type="entry name" value="Ankyrin repeat"/>
    <property type="match status" value="1"/>
</dbReference>